<dbReference type="AlphaFoldDB" id="A0A7G6WX32"/>
<organism evidence="1 2">
    <name type="scientific">Kribbella qitaiheensis</name>
    <dbReference type="NCBI Taxonomy" id="1544730"/>
    <lineage>
        <taxon>Bacteria</taxon>
        <taxon>Bacillati</taxon>
        <taxon>Actinomycetota</taxon>
        <taxon>Actinomycetes</taxon>
        <taxon>Propionibacteriales</taxon>
        <taxon>Kribbellaceae</taxon>
        <taxon>Kribbella</taxon>
    </lineage>
</organism>
<accession>A0A7G6WX32</accession>
<sequence>MATDIPDEKAAPTLREGVDYEVAEDVFGDLIGWCAAQAEAESAKPDPDPAVLQKWEDQATQYVAERKALDPRDRAAVAAAIAKYTPLVRQLYPGRWTDDD</sequence>
<gene>
    <name evidence="1" type="ORF">F1D05_12330</name>
</gene>
<evidence type="ECO:0000313" key="1">
    <source>
        <dbReference type="EMBL" id="QNE18547.1"/>
    </source>
</evidence>
<proteinExistence type="predicted"/>
<evidence type="ECO:0000313" key="2">
    <source>
        <dbReference type="Proteomes" id="UP000515563"/>
    </source>
</evidence>
<dbReference type="Proteomes" id="UP000515563">
    <property type="component" value="Chromosome"/>
</dbReference>
<keyword evidence="2" id="KW-1185">Reference proteome</keyword>
<dbReference type="RefSeq" id="WP_185447769.1">
    <property type="nucleotide sequence ID" value="NZ_CP043661.1"/>
</dbReference>
<dbReference type="EMBL" id="CP043661">
    <property type="protein sequence ID" value="QNE18547.1"/>
    <property type="molecule type" value="Genomic_DNA"/>
</dbReference>
<dbReference type="KEGG" id="kqi:F1D05_12330"/>
<protein>
    <submittedName>
        <fullName evidence="1">Uncharacterized protein</fullName>
    </submittedName>
</protein>
<name>A0A7G6WX32_9ACTN</name>
<reference evidence="1 2" key="2">
    <citation type="journal article" date="2020" name="Microbiol. Resour. Announc.">
        <title>Antarctic desert soil bacteria exhibit high novel natural product potential, evaluated through long-read genome sequencing and comparative genomics.</title>
        <authorList>
            <person name="Benaud N."/>
            <person name="Edwards R.J."/>
            <person name="Amos T.G."/>
            <person name="D'Agostino P.M."/>
            <person name="Gutierrez-Chavez C."/>
            <person name="Montgomery K."/>
            <person name="Nicetic I."/>
            <person name="Ferrari B.C."/>
        </authorList>
    </citation>
    <scope>NUCLEOTIDE SEQUENCE [LARGE SCALE GENOMIC DNA]</scope>
    <source>
        <strain evidence="1 2">SPB151</strain>
    </source>
</reference>
<reference evidence="2" key="1">
    <citation type="submission" date="2019-09" db="EMBL/GenBank/DDBJ databases">
        <title>Antimicrobial potential of Antarctic Bacteria.</title>
        <authorList>
            <person name="Benaud N."/>
            <person name="Edwards R.J."/>
            <person name="Ferrari B.C."/>
        </authorList>
    </citation>
    <scope>NUCLEOTIDE SEQUENCE [LARGE SCALE GENOMIC DNA]</scope>
    <source>
        <strain evidence="2">SPB151</strain>
    </source>
</reference>